<dbReference type="InterPro" id="IPR011701">
    <property type="entry name" value="MFS"/>
</dbReference>
<reference evidence="7" key="1">
    <citation type="submission" date="2022-03" db="EMBL/GenBank/DDBJ databases">
        <authorList>
            <person name="Legras J.-L."/>
            <person name="Devillers H."/>
            <person name="Grondin C."/>
        </authorList>
    </citation>
    <scope>NUCLEOTIDE SEQUENCE</scope>
    <source>
        <strain evidence="7">CLIB 1423</strain>
    </source>
</reference>
<dbReference type="Pfam" id="PF07690">
    <property type="entry name" value="MFS_1"/>
    <property type="match status" value="1"/>
</dbReference>
<feature type="transmembrane region" description="Helical" evidence="6">
    <location>
        <begin position="232"/>
        <end position="252"/>
    </location>
</feature>
<protein>
    <submittedName>
        <fullName evidence="7">Uncharacterized transporter</fullName>
    </submittedName>
</protein>
<dbReference type="InterPro" id="IPR036259">
    <property type="entry name" value="MFS_trans_sf"/>
</dbReference>
<dbReference type="EMBL" id="CAKXYY010000003">
    <property type="protein sequence ID" value="CAH2351293.1"/>
    <property type="molecule type" value="Genomic_DNA"/>
</dbReference>
<keyword evidence="3 6" id="KW-0812">Transmembrane</keyword>
<dbReference type="Proteomes" id="UP000837801">
    <property type="component" value="Unassembled WGS sequence"/>
</dbReference>
<evidence type="ECO:0000256" key="1">
    <source>
        <dbReference type="ARBA" id="ARBA00004141"/>
    </source>
</evidence>
<feature type="transmembrane region" description="Helical" evidence="6">
    <location>
        <begin position="384"/>
        <end position="401"/>
    </location>
</feature>
<dbReference type="PANTHER" id="PTHR43791">
    <property type="entry name" value="PERMEASE-RELATED"/>
    <property type="match status" value="1"/>
</dbReference>
<dbReference type="SUPFAM" id="SSF103473">
    <property type="entry name" value="MFS general substrate transporter"/>
    <property type="match status" value="1"/>
</dbReference>
<sequence length="564" mass="64723">MGFFSNKETTAGATPSNILSTLDNHALEDEKNEFTGRIEVENELSSLSTDEKHLDHVFQDPVVAAYYAKVYERTQYECREYVDHDLTWTKQEERKIGWKNDWYVTFWAFIMFTALDFDRGNIAQALSDDMLGDLKLTTNDYNLGSTINLVCFLSAELPSQLISKWIGPDVWIPSQIVLWSIVSVCQSTIKTRSGFLATRALLGALQGGFIPDICLWMSYFYTSKELPFRMSLFYIANPLTQVWSSLLAFGLLKIHTSGMEEGWRWLFLIEGLFTFLVGVISFFKMPASVVQTRTWYRKKGWYTEREEKILVNKVLRDDPAKGDMHNREPVGPKELLRSLLDYDLWPIYFIRILGDIGTAPIQNYMTLTLKKLGFSTFKTNALTIPYNILTIITMLVTGYLTETFNHRAFALAATPIWILSSLIPLRFWPGSQKDVWGTYALLTILLGHAPIWPITITWCSANSNGVRARAVSAALVNMFSQSASICAANIYRKDDAPLYKRGNTQLIAIAFGALAMCFIAKGYYIFRNHQREKKWSKFSKEEKEDYVRYTTDIGNKRLDFRFVH</sequence>
<dbReference type="OrthoDB" id="1935484at2759"/>
<feature type="transmembrane region" description="Helical" evidence="6">
    <location>
        <begin position="471"/>
        <end position="491"/>
    </location>
</feature>
<evidence type="ECO:0000256" key="6">
    <source>
        <dbReference type="SAM" id="Phobius"/>
    </source>
</evidence>
<keyword evidence="2" id="KW-0813">Transport</keyword>
<feature type="transmembrane region" description="Helical" evidence="6">
    <location>
        <begin position="506"/>
        <end position="526"/>
    </location>
</feature>
<keyword evidence="4 6" id="KW-1133">Transmembrane helix</keyword>
<evidence type="ECO:0000256" key="3">
    <source>
        <dbReference type="ARBA" id="ARBA00022692"/>
    </source>
</evidence>
<feature type="transmembrane region" description="Helical" evidence="6">
    <location>
        <begin position="264"/>
        <end position="283"/>
    </location>
</feature>
<dbReference type="AlphaFoldDB" id="A0A9P0QMJ6"/>
<proteinExistence type="predicted"/>
<feature type="transmembrane region" description="Helical" evidence="6">
    <location>
        <begin position="439"/>
        <end position="459"/>
    </location>
</feature>
<evidence type="ECO:0000256" key="2">
    <source>
        <dbReference type="ARBA" id="ARBA00022448"/>
    </source>
</evidence>
<feature type="transmembrane region" description="Helical" evidence="6">
    <location>
        <begin position="408"/>
        <end position="427"/>
    </location>
</feature>
<feature type="transmembrane region" description="Helical" evidence="6">
    <location>
        <begin position="200"/>
        <end position="220"/>
    </location>
</feature>
<evidence type="ECO:0000313" key="7">
    <source>
        <dbReference type="EMBL" id="CAH2351293.1"/>
    </source>
</evidence>
<dbReference type="Gene3D" id="1.20.1250.20">
    <property type="entry name" value="MFS general substrate transporter like domains"/>
    <property type="match status" value="2"/>
</dbReference>
<keyword evidence="5 6" id="KW-0472">Membrane</keyword>
<keyword evidence="8" id="KW-1185">Reference proteome</keyword>
<name>A0A9P0QMJ6_9ASCO</name>
<dbReference type="FunFam" id="1.20.1250.20:FF:000106">
    <property type="entry name" value="MFS transporter, putative"/>
    <property type="match status" value="1"/>
</dbReference>
<comment type="subcellular location">
    <subcellularLocation>
        <location evidence="1">Membrane</location>
        <topology evidence="1">Multi-pass membrane protein</topology>
    </subcellularLocation>
</comment>
<dbReference type="PANTHER" id="PTHR43791:SF65">
    <property type="entry name" value="MAJOR FACILITATOR SUPERFAMILY (MFS) PROFILE DOMAIN-CONTAINING PROTEIN-RELATED"/>
    <property type="match status" value="1"/>
</dbReference>
<dbReference type="GO" id="GO:0016020">
    <property type="term" value="C:membrane"/>
    <property type="evidence" value="ECO:0007669"/>
    <property type="project" value="UniProtKB-SubCell"/>
</dbReference>
<evidence type="ECO:0000256" key="4">
    <source>
        <dbReference type="ARBA" id="ARBA00022989"/>
    </source>
</evidence>
<evidence type="ECO:0000313" key="8">
    <source>
        <dbReference type="Proteomes" id="UP000837801"/>
    </source>
</evidence>
<organism evidence="7 8">
    <name type="scientific">[Candida] railenensis</name>
    <dbReference type="NCBI Taxonomy" id="45579"/>
    <lineage>
        <taxon>Eukaryota</taxon>
        <taxon>Fungi</taxon>
        <taxon>Dikarya</taxon>
        <taxon>Ascomycota</taxon>
        <taxon>Saccharomycotina</taxon>
        <taxon>Pichiomycetes</taxon>
        <taxon>Debaryomycetaceae</taxon>
        <taxon>Kurtzmaniella</taxon>
    </lineage>
</organism>
<dbReference type="GO" id="GO:0022857">
    <property type="term" value="F:transmembrane transporter activity"/>
    <property type="evidence" value="ECO:0007669"/>
    <property type="project" value="InterPro"/>
</dbReference>
<gene>
    <name evidence="7" type="ORF">CLIB1423_03S03004</name>
</gene>
<comment type="caution">
    <text evidence="7">The sequence shown here is derived from an EMBL/GenBank/DDBJ whole genome shotgun (WGS) entry which is preliminary data.</text>
</comment>
<evidence type="ECO:0000256" key="5">
    <source>
        <dbReference type="ARBA" id="ARBA00023136"/>
    </source>
</evidence>
<accession>A0A9P0QMJ6</accession>